<comment type="caution">
    <text evidence="14">The sequence shown here is derived from an EMBL/GenBank/DDBJ whole genome shotgun (WGS) entry which is preliminary data.</text>
</comment>
<keyword evidence="7 12" id="KW-0949">S-adenosyl-L-methionine</keyword>
<dbReference type="PANTHER" id="PTHR30544:SF5">
    <property type="entry name" value="RADICAL SAM CORE DOMAIN-CONTAINING PROTEIN"/>
    <property type="match status" value="1"/>
</dbReference>
<feature type="binding site" evidence="12">
    <location>
        <position position="132"/>
    </location>
    <ligand>
        <name>[4Fe-4S] cluster</name>
        <dbReference type="ChEBI" id="CHEBI:49883"/>
        <note>4Fe-4S-S-AdoMet</note>
    </ligand>
</feature>
<name>A0ABT8HIT9_MYCAO</name>
<evidence type="ECO:0000256" key="5">
    <source>
        <dbReference type="ARBA" id="ARBA00022603"/>
    </source>
</evidence>
<dbReference type="PIRSF" id="PIRSF006004">
    <property type="entry name" value="CHP00048"/>
    <property type="match status" value="1"/>
</dbReference>
<comment type="catalytic activity">
    <reaction evidence="12">
        <text>adenosine(37) in tRNA + 2 reduced [2Fe-2S]-[ferredoxin] + 2 S-adenosyl-L-methionine = 2-methyladenosine(37) in tRNA + 5'-deoxyadenosine + L-methionine + 2 oxidized [2Fe-2S]-[ferredoxin] + S-adenosyl-L-homocysteine</text>
        <dbReference type="Rhea" id="RHEA:43332"/>
        <dbReference type="Rhea" id="RHEA-COMP:10000"/>
        <dbReference type="Rhea" id="RHEA-COMP:10001"/>
        <dbReference type="Rhea" id="RHEA-COMP:10162"/>
        <dbReference type="Rhea" id="RHEA-COMP:10485"/>
        <dbReference type="ChEBI" id="CHEBI:17319"/>
        <dbReference type="ChEBI" id="CHEBI:33737"/>
        <dbReference type="ChEBI" id="CHEBI:33738"/>
        <dbReference type="ChEBI" id="CHEBI:57844"/>
        <dbReference type="ChEBI" id="CHEBI:57856"/>
        <dbReference type="ChEBI" id="CHEBI:59789"/>
        <dbReference type="ChEBI" id="CHEBI:74411"/>
        <dbReference type="ChEBI" id="CHEBI:74497"/>
        <dbReference type="EC" id="2.1.1.192"/>
    </reaction>
</comment>
<feature type="binding site" evidence="12">
    <location>
        <position position="315"/>
    </location>
    <ligand>
        <name>S-adenosyl-L-methionine</name>
        <dbReference type="ChEBI" id="CHEBI:59789"/>
    </ligand>
</feature>
<reference evidence="14" key="1">
    <citation type="submission" date="2023-07" db="EMBL/GenBank/DDBJ databases">
        <title>Degradation of tert-butanol by M. austroafricanum TBA100.</title>
        <authorList>
            <person name="Helbich S."/>
            <person name="Vainshtein Y."/>
        </authorList>
    </citation>
    <scope>NUCLEOTIDE SEQUENCE</scope>
    <source>
        <strain evidence="14">TBA100</strain>
    </source>
</reference>
<dbReference type="Pfam" id="PF04055">
    <property type="entry name" value="Radical_SAM"/>
    <property type="match status" value="1"/>
</dbReference>
<evidence type="ECO:0000256" key="12">
    <source>
        <dbReference type="HAMAP-Rule" id="MF_01849"/>
    </source>
</evidence>
<comment type="cofactor">
    <cofactor evidence="12">
        <name>[4Fe-4S] cluster</name>
        <dbReference type="ChEBI" id="CHEBI:49883"/>
    </cofactor>
    <text evidence="12">Binds 1 [4Fe-4S] cluster. The cluster is coordinated with 3 cysteines and an exchangeable S-adenosyl-L-methionine.</text>
</comment>
<dbReference type="SFLD" id="SFLDS00029">
    <property type="entry name" value="Radical_SAM"/>
    <property type="match status" value="1"/>
</dbReference>
<dbReference type="SMART" id="SM00729">
    <property type="entry name" value="Elp3"/>
    <property type="match status" value="1"/>
</dbReference>
<keyword evidence="10 12" id="KW-0411">Iron-sulfur</keyword>
<dbReference type="PANTHER" id="PTHR30544">
    <property type="entry name" value="23S RRNA METHYLTRANSFERASE"/>
    <property type="match status" value="1"/>
</dbReference>
<evidence type="ECO:0000256" key="11">
    <source>
        <dbReference type="ARBA" id="ARBA00023157"/>
    </source>
</evidence>
<sequence>MPNPLPLVFDAPRRAMPPRHFADLDESGRATAVAELGLPAFRAKQLANQYYGRLIADPTQMTDLPAAVRERVADALFPTLFGAAREIECDSGETRKVLWRAVDGTTFESVLMRYPDRNTVCISSQAGCGMACPFCATGQGGLKRNLSTAEILEQVRAASAELRDRDGGRLSNVVFMGMGEPLANYNRVVAAVRRITASAPNGFGISARSVTVSTVGLAPAIRKLADEKLNVTLALSLHTPDDELRDTLVPVNNRWKVDEVLDAARYYADVTGRRVSIEYALIRDVNDQPWRADLLGKKLHGKLGPLVHVNLIPLNPTPGSEWDASPKPVEREFVRRVRAKGVSCTVRDTRGREIAAACGQLAAEG</sequence>
<evidence type="ECO:0000256" key="6">
    <source>
        <dbReference type="ARBA" id="ARBA00022679"/>
    </source>
</evidence>
<dbReference type="CDD" id="cd01335">
    <property type="entry name" value="Radical_SAM"/>
    <property type="match status" value="1"/>
</dbReference>
<feature type="binding site" evidence="12">
    <location>
        <begin position="236"/>
        <end position="238"/>
    </location>
    <ligand>
        <name>S-adenosyl-L-methionine</name>
        <dbReference type="ChEBI" id="CHEBI:59789"/>
    </ligand>
</feature>
<dbReference type="InterPro" id="IPR007197">
    <property type="entry name" value="rSAM"/>
</dbReference>
<dbReference type="SUPFAM" id="SSF102114">
    <property type="entry name" value="Radical SAM enzymes"/>
    <property type="match status" value="1"/>
</dbReference>
<feature type="binding site" evidence="12">
    <location>
        <position position="128"/>
    </location>
    <ligand>
        <name>[4Fe-4S] cluster</name>
        <dbReference type="ChEBI" id="CHEBI:49883"/>
        <note>4Fe-4S-S-AdoMet</note>
    </ligand>
</feature>
<comment type="miscellaneous">
    <text evidence="12">Reaction proceeds by a ping-pong mechanism involving intermediate methylation of a conserved cysteine residue.</text>
</comment>
<feature type="active site" description="Proton acceptor" evidence="12">
    <location>
        <position position="108"/>
    </location>
</feature>
<dbReference type="HAMAP" id="MF_01849">
    <property type="entry name" value="RNA_methyltr_RlmN"/>
    <property type="match status" value="1"/>
</dbReference>
<dbReference type="InterPro" id="IPR040072">
    <property type="entry name" value="Methyltransferase_A"/>
</dbReference>
<dbReference type="GO" id="GO:0032259">
    <property type="term" value="P:methylation"/>
    <property type="evidence" value="ECO:0007669"/>
    <property type="project" value="UniProtKB-KW"/>
</dbReference>
<evidence type="ECO:0000256" key="2">
    <source>
        <dbReference type="ARBA" id="ARBA00022485"/>
    </source>
</evidence>
<keyword evidence="3 12" id="KW-0963">Cytoplasm</keyword>
<protein>
    <recommendedName>
        <fullName evidence="12">Probable dual-specificity RNA methyltransferase RlmN</fullName>
        <ecNumber evidence="12">2.1.1.192</ecNumber>
    </recommendedName>
    <alternativeName>
        <fullName evidence="12">23S rRNA (adenine(2503)-C(2))-methyltransferase</fullName>
    </alternativeName>
    <alternativeName>
        <fullName evidence="12">23S rRNA m2A2503 methyltransferase</fullName>
    </alternativeName>
    <alternativeName>
        <fullName evidence="12">Ribosomal RNA large subunit methyltransferase N</fullName>
    </alternativeName>
    <alternativeName>
        <fullName evidence="12">tRNA (adenine(37)-C(2))-methyltransferase</fullName>
    </alternativeName>
    <alternativeName>
        <fullName evidence="12">tRNA m2A37 methyltransferase</fullName>
    </alternativeName>
</protein>
<feature type="domain" description="Radical SAM core" evidence="13">
    <location>
        <begin position="114"/>
        <end position="352"/>
    </location>
</feature>
<dbReference type="SFLD" id="SFLDF00275">
    <property type="entry name" value="adenosine_C2_methyltransferase"/>
    <property type="match status" value="1"/>
</dbReference>
<feature type="binding site" evidence="12">
    <location>
        <position position="135"/>
    </location>
    <ligand>
        <name>[4Fe-4S] cluster</name>
        <dbReference type="ChEBI" id="CHEBI:49883"/>
        <note>4Fe-4S-S-AdoMet</note>
    </ligand>
</feature>
<feature type="disulfide bond" description="(transient)" evidence="12">
    <location>
        <begin position="121"/>
        <end position="358"/>
    </location>
</feature>
<comment type="similarity">
    <text evidence="12">Belongs to the radical SAM superfamily. RlmN family.</text>
</comment>
<keyword evidence="11 12" id="KW-1015">Disulfide bond</keyword>
<dbReference type="EMBL" id="JAUHTC010000081">
    <property type="protein sequence ID" value="MDN4520692.1"/>
    <property type="molecule type" value="Genomic_DNA"/>
</dbReference>
<keyword evidence="12" id="KW-0819">tRNA processing</keyword>
<evidence type="ECO:0000256" key="4">
    <source>
        <dbReference type="ARBA" id="ARBA00022552"/>
    </source>
</evidence>
<dbReference type="RefSeq" id="WP_105386784.1">
    <property type="nucleotide sequence ID" value="NZ_CP070380.1"/>
</dbReference>
<dbReference type="Gene3D" id="1.10.150.530">
    <property type="match status" value="1"/>
</dbReference>
<keyword evidence="9 12" id="KW-0408">Iron</keyword>
<keyword evidence="2 12" id="KW-0004">4Fe-4S</keyword>
<evidence type="ECO:0000313" key="15">
    <source>
        <dbReference type="Proteomes" id="UP001172687"/>
    </source>
</evidence>
<comment type="subcellular location">
    <subcellularLocation>
        <location evidence="1 12">Cytoplasm</location>
    </subcellularLocation>
</comment>
<dbReference type="Proteomes" id="UP001172687">
    <property type="component" value="Unassembled WGS sequence"/>
</dbReference>
<evidence type="ECO:0000256" key="3">
    <source>
        <dbReference type="ARBA" id="ARBA00022490"/>
    </source>
</evidence>
<comment type="function">
    <text evidence="12">Specifically methylates position 2 of adenine 2503 in 23S rRNA and position 2 of adenine 37 in tRNAs.</text>
</comment>
<dbReference type="EC" id="2.1.1.192" evidence="12"/>
<feature type="active site" description="S-methylcysteine intermediate" evidence="12">
    <location>
        <position position="358"/>
    </location>
</feature>
<dbReference type="InterPro" id="IPR006638">
    <property type="entry name" value="Elp3/MiaA/NifB-like_rSAM"/>
</dbReference>
<dbReference type="NCBIfam" id="TIGR00048">
    <property type="entry name" value="rRNA_mod_RlmN"/>
    <property type="match status" value="1"/>
</dbReference>
<evidence type="ECO:0000313" key="14">
    <source>
        <dbReference type="EMBL" id="MDN4520692.1"/>
    </source>
</evidence>
<dbReference type="InterPro" id="IPR027492">
    <property type="entry name" value="RNA_MTrfase_RlmN"/>
</dbReference>
<feature type="binding site" evidence="12">
    <location>
        <begin position="179"/>
        <end position="180"/>
    </location>
    <ligand>
        <name>S-adenosyl-L-methionine</name>
        <dbReference type="ChEBI" id="CHEBI:59789"/>
    </ligand>
</feature>
<dbReference type="InterPro" id="IPR013785">
    <property type="entry name" value="Aldolase_TIM"/>
</dbReference>
<dbReference type="InterPro" id="IPR004383">
    <property type="entry name" value="rRNA_lsu_MTrfase_RlmN/Cfr"/>
</dbReference>
<feature type="binding site" evidence="12">
    <location>
        <position position="213"/>
    </location>
    <ligand>
        <name>S-adenosyl-L-methionine</name>
        <dbReference type="ChEBI" id="CHEBI:59789"/>
    </ligand>
</feature>
<keyword evidence="4 12" id="KW-0698">rRNA processing</keyword>
<keyword evidence="15" id="KW-1185">Reference proteome</keyword>
<evidence type="ECO:0000256" key="1">
    <source>
        <dbReference type="ARBA" id="ARBA00004496"/>
    </source>
</evidence>
<dbReference type="InterPro" id="IPR058240">
    <property type="entry name" value="rSAM_sf"/>
</dbReference>
<gene>
    <name evidence="12 14" type="primary">rlmN</name>
    <name evidence="14" type="ORF">QYF68_23155</name>
</gene>
<evidence type="ECO:0000256" key="8">
    <source>
        <dbReference type="ARBA" id="ARBA00022723"/>
    </source>
</evidence>
<dbReference type="SFLD" id="SFLDG01062">
    <property type="entry name" value="methyltransferase_(Class_A)"/>
    <property type="match status" value="1"/>
</dbReference>
<proteinExistence type="inferred from homology"/>
<accession>A0ABT8HIT9</accession>
<keyword evidence="8 12" id="KW-0479">Metal-binding</keyword>
<dbReference type="PROSITE" id="PS51918">
    <property type="entry name" value="RADICAL_SAM"/>
    <property type="match status" value="1"/>
</dbReference>
<evidence type="ECO:0000259" key="13">
    <source>
        <dbReference type="PROSITE" id="PS51918"/>
    </source>
</evidence>
<organism evidence="14 15">
    <name type="scientific">Mycolicibacterium austroafricanum</name>
    <name type="common">Mycobacterium austroafricanum</name>
    <dbReference type="NCBI Taxonomy" id="39687"/>
    <lineage>
        <taxon>Bacteria</taxon>
        <taxon>Bacillati</taxon>
        <taxon>Actinomycetota</taxon>
        <taxon>Actinomycetes</taxon>
        <taxon>Mycobacteriales</taxon>
        <taxon>Mycobacteriaceae</taxon>
        <taxon>Mycolicibacterium</taxon>
    </lineage>
</organism>
<dbReference type="Gene3D" id="3.20.20.70">
    <property type="entry name" value="Aldolase class I"/>
    <property type="match status" value="1"/>
</dbReference>
<comment type="catalytic activity">
    <reaction evidence="12">
        <text>adenosine(2503) in 23S rRNA + 2 reduced [2Fe-2S]-[ferredoxin] + 2 S-adenosyl-L-methionine = 2-methyladenosine(2503) in 23S rRNA + 5'-deoxyadenosine + L-methionine + 2 oxidized [2Fe-2S]-[ferredoxin] + S-adenosyl-L-homocysteine</text>
        <dbReference type="Rhea" id="RHEA:42916"/>
        <dbReference type="Rhea" id="RHEA-COMP:10000"/>
        <dbReference type="Rhea" id="RHEA-COMP:10001"/>
        <dbReference type="Rhea" id="RHEA-COMP:10152"/>
        <dbReference type="Rhea" id="RHEA-COMP:10282"/>
        <dbReference type="ChEBI" id="CHEBI:17319"/>
        <dbReference type="ChEBI" id="CHEBI:33737"/>
        <dbReference type="ChEBI" id="CHEBI:33738"/>
        <dbReference type="ChEBI" id="CHEBI:57844"/>
        <dbReference type="ChEBI" id="CHEBI:57856"/>
        <dbReference type="ChEBI" id="CHEBI:59789"/>
        <dbReference type="ChEBI" id="CHEBI:74411"/>
        <dbReference type="ChEBI" id="CHEBI:74497"/>
        <dbReference type="EC" id="2.1.1.192"/>
    </reaction>
</comment>
<evidence type="ECO:0000256" key="10">
    <source>
        <dbReference type="ARBA" id="ARBA00023014"/>
    </source>
</evidence>
<keyword evidence="5 12" id="KW-0489">Methyltransferase</keyword>
<evidence type="ECO:0000256" key="7">
    <source>
        <dbReference type="ARBA" id="ARBA00022691"/>
    </source>
</evidence>
<keyword evidence="6 12" id="KW-0808">Transferase</keyword>
<dbReference type="GO" id="GO:0008168">
    <property type="term" value="F:methyltransferase activity"/>
    <property type="evidence" value="ECO:0007669"/>
    <property type="project" value="UniProtKB-KW"/>
</dbReference>
<evidence type="ECO:0000256" key="9">
    <source>
        <dbReference type="ARBA" id="ARBA00023004"/>
    </source>
</evidence>